<reference evidence="3" key="1">
    <citation type="submission" date="2016-11" db="EMBL/GenBank/DDBJ databases">
        <authorList>
            <person name="Varghese N."/>
            <person name="Submissions S."/>
        </authorList>
    </citation>
    <scope>NUCLEOTIDE SEQUENCE [LARGE SCALE GENOMIC DNA]</scope>
    <source>
        <strain evidence="3">DSM 26349</strain>
    </source>
</reference>
<accession>A0A1M6A9E5</accession>
<evidence type="ECO:0000256" key="1">
    <source>
        <dbReference type="SAM" id="Phobius"/>
    </source>
</evidence>
<dbReference type="Proteomes" id="UP000184172">
    <property type="component" value="Unassembled WGS sequence"/>
</dbReference>
<dbReference type="Pfam" id="PF04020">
    <property type="entry name" value="Phage_holin_4_2"/>
    <property type="match status" value="1"/>
</dbReference>
<feature type="transmembrane region" description="Helical" evidence="1">
    <location>
        <begin position="28"/>
        <end position="46"/>
    </location>
</feature>
<organism evidence="2 3">
    <name type="scientific">Aequorivita viscosa</name>
    <dbReference type="NCBI Taxonomy" id="797419"/>
    <lineage>
        <taxon>Bacteria</taxon>
        <taxon>Pseudomonadati</taxon>
        <taxon>Bacteroidota</taxon>
        <taxon>Flavobacteriia</taxon>
        <taxon>Flavobacteriales</taxon>
        <taxon>Flavobacteriaceae</taxon>
        <taxon>Aequorivita</taxon>
    </lineage>
</organism>
<dbReference type="AlphaFoldDB" id="A0A1M6A9E5"/>
<evidence type="ECO:0000313" key="2">
    <source>
        <dbReference type="EMBL" id="SHI33036.1"/>
    </source>
</evidence>
<dbReference type="PANTHER" id="PTHR37309:SF1">
    <property type="entry name" value="SLR0284 PROTEIN"/>
    <property type="match status" value="1"/>
</dbReference>
<sequence>MKLILKFLLTGLAVLFLAEILPGVQVAGYGSAIVVAIVLALLRLIVKPVLIVLTLPITIITFGIFLLFINAIIILIASYLLGSFHVSSIWWALLFSLLLALFQAILFSLIRED</sequence>
<dbReference type="OrthoDB" id="6402664at2"/>
<keyword evidence="1" id="KW-0472">Membrane</keyword>
<name>A0A1M6A9E5_9FLAO</name>
<gene>
    <name evidence="2" type="ORF">SAMN04487908_101115</name>
</gene>
<feature type="transmembrane region" description="Helical" evidence="1">
    <location>
        <begin position="53"/>
        <end position="77"/>
    </location>
</feature>
<feature type="transmembrane region" description="Helical" evidence="1">
    <location>
        <begin position="89"/>
        <end position="110"/>
    </location>
</feature>
<dbReference type="InterPro" id="IPR007165">
    <property type="entry name" value="Phage_holin_4_2"/>
</dbReference>
<keyword evidence="1" id="KW-1133">Transmembrane helix</keyword>
<evidence type="ECO:0000313" key="3">
    <source>
        <dbReference type="Proteomes" id="UP000184172"/>
    </source>
</evidence>
<keyword evidence="1" id="KW-0812">Transmembrane</keyword>
<proteinExistence type="predicted"/>
<dbReference type="RefSeq" id="WP_073213844.1">
    <property type="nucleotide sequence ID" value="NZ_FNNS01000002.1"/>
</dbReference>
<dbReference type="EMBL" id="FQYV01000001">
    <property type="protein sequence ID" value="SHI33036.1"/>
    <property type="molecule type" value="Genomic_DNA"/>
</dbReference>
<dbReference type="PANTHER" id="PTHR37309">
    <property type="entry name" value="SLR0284 PROTEIN"/>
    <property type="match status" value="1"/>
</dbReference>
<dbReference type="STRING" id="797419.SAMN05216556_102116"/>
<protein>
    <submittedName>
        <fullName evidence="2">Putative membrane protein</fullName>
    </submittedName>
</protein>
<keyword evidence="3" id="KW-1185">Reference proteome</keyword>